<evidence type="ECO:0000313" key="5">
    <source>
        <dbReference type="Proteomes" id="UP000238823"/>
    </source>
</evidence>
<dbReference type="InterPro" id="IPR024498">
    <property type="entry name" value="DUF2786"/>
</dbReference>
<evidence type="ECO:0000259" key="2">
    <source>
        <dbReference type="Pfam" id="PF10979"/>
    </source>
</evidence>
<evidence type="ECO:0000259" key="3">
    <source>
        <dbReference type="Pfam" id="PF23771"/>
    </source>
</evidence>
<dbReference type="Pfam" id="PF23771">
    <property type="entry name" value="DUF7168"/>
    <property type="match status" value="1"/>
</dbReference>
<evidence type="ECO:0000256" key="1">
    <source>
        <dbReference type="SAM" id="MobiDB-lite"/>
    </source>
</evidence>
<feature type="domain" description="DUF7168" evidence="3">
    <location>
        <begin position="212"/>
        <end position="330"/>
    </location>
</feature>
<accession>A0A2S9XPR3</accession>
<feature type="region of interest" description="Disordered" evidence="1">
    <location>
        <begin position="126"/>
        <end position="145"/>
    </location>
</feature>
<gene>
    <name evidence="4" type="ORF">ENSA7_76680</name>
</gene>
<feature type="region of interest" description="Disordered" evidence="1">
    <location>
        <begin position="361"/>
        <end position="380"/>
    </location>
</feature>
<dbReference type="Pfam" id="PF10979">
    <property type="entry name" value="DUF2786"/>
    <property type="match status" value="1"/>
</dbReference>
<organism evidence="4 5">
    <name type="scientific">Enhygromyxa salina</name>
    <dbReference type="NCBI Taxonomy" id="215803"/>
    <lineage>
        <taxon>Bacteria</taxon>
        <taxon>Pseudomonadati</taxon>
        <taxon>Myxococcota</taxon>
        <taxon>Polyangia</taxon>
        <taxon>Nannocystales</taxon>
        <taxon>Nannocystaceae</taxon>
        <taxon>Enhygromyxa</taxon>
    </lineage>
</organism>
<protein>
    <submittedName>
        <fullName evidence="4">Uncharacterized protein</fullName>
    </submittedName>
</protein>
<sequence length="380" mass="42665">MVRRAVPLSERATQEAARLSVELEAKLLARLVQEWRGINYAYFKSALRLPVVRLSDPPAPLAHWSAPLRSLEISRTLVLEYDWGDVLETLKREVVLQFIDERLCVDERRHGPTFRRICARLAISTRSTGKPRPGPAANPRDPSSRAVSRIHKLLALAQSPNRHEAEAAAATARRLMLKLNIANMTDTEPRARSEHEHYGFRRLGRPCGPLREHDRRLAKILNDYFFVESAWLPVYLPRAGKRGSVLEICGLEANLLIAEHVHAFASQTARRLWSEYARPSAHPSERLSFLAGVMQGFEAKLEAQDQRLQAQGLVWVPAPELGVYFRRRNPTLQYVQPGDARHNYAFEQGSKAGRQIVLSRPIASGGSPTARPPALEAAGS</sequence>
<dbReference type="InterPro" id="IPR055592">
    <property type="entry name" value="DUF7168"/>
</dbReference>
<name>A0A2S9XPR3_9BACT</name>
<dbReference type="AlphaFoldDB" id="A0A2S9XPR3"/>
<comment type="caution">
    <text evidence="4">The sequence shown here is derived from an EMBL/GenBank/DDBJ whole genome shotgun (WGS) entry which is preliminary data.</text>
</comment>
<dbReference type="Proteomes" id="UP000238823">
    <property type="component" value="Unassembled WGS sequence"/>
</dbReference>
<dbReference type="RefSeq" id="WP_181234527.1">
    <property type="nucleotide sequence ID" value="NZ_PVNL01000139.1"/>
</dbReference>
<proteinExistence type="predicted"/>
<reference evidence="4 5" key="1">
    <citation type="submission" date="2018-03" db="EMBL/GenBank/DDBJ databases">
        <title>Draft Genome Sequences of the Obligatory Marine Myxobacteria Enhygromyxa salina SWB007.</title>
        <authorList>
            <person name="Poehlein A."/>
            <person name="Moghaddam J.A."/>
            <person name="Harms H."/>
            <person name="Alanjari M."/>
            <person name="Koenig G.M."/>
            <person name="Daniel R."/>
            <person name="Schaeberle T.F."/>
        </authorList>
    </citation>
    <scope>NUCLEOTIDE SEQUENCE [LARGE SCALE GENOMIC DNA]</scope>
    <source>
        <strain evidence="4 5">SWB007</strain>
    </source>
</reference>
<evidence type="ECO:0000313" key="4">
    <source>
        <dbReference type="EMBL" id="PRP94845.1"/>
    </source>
</evidence>
<dbReference type="EMBL" id="PVNL01000139">
    <property type="protein sequence ID" value="PRP94845.1"/>
    <property type="molecule type" value="Genomic_DNA"/>
</dbReference>
<feature type="domain" description="DUF2786" evidence="2">
    <location>
        <begin position="145"/>
        <end position="181"/>
    </location>
</feature>